<dbReference type="AlphaFoldDB" id="A0ABD5CK74"/>
<accession>A0ABD5CK74</accession>
<dbReference type="PROSITE" id="PS00894">
    <property type="entry name" value="HTH_DEOR_1"/>
    <property type="match status" value="1"/>
</dbReference>
<comment type="caution">
    <text evidence="5">The sequence shown here is derived from an EMBL/GenBank/DDBJ whole genome shotgun (WGS) entry which is preliminary data.</text>
</comment>
<dbReference type="PANTHER" id="PTHR30363">
    <property type="entry name" value="HTH-TYPE TRANSCRIPTIONAL REGULATOR SRLR-RELATED"/>
    <property type="match status" value="1"/>
</dbReference>
<dbReference type="RefSeq" id="WP_029971830.1">
    <property type="nucleotide sequence ID" value="NZ_ATXV01000026.1"/>
</dbReference>
<dbReference type="InterPro" id="IPR036390">
    <property type="entry name" value="WH_DNA-bd_sf"/>
</dbReference>
<evidence type="ECO:0000313" key="5">
    <source>
        <dbReference type="EMBL" id="MDR6205468.1"/>
    </source>
</evidence>
<name>A0ABD5CK74_9BURK</name>
<dbReference type="SMART" id="SM00420">
    <property type="entry name" value="HTH_DEOR"/>
    <property type="match status" value="1"/>
</dbReference>
<dbReference type="PRINTS" id="PR00037">
    <property type="entry name" value="HTHLACR"/>
</dbReference>
<dbReference type="SUPFAM" id="SSF46785">
    <property type="entry name" value="Winged helix' DNA-binding domain"/>
    <property type="match status" value="1"/>
</dbReference>
<dbReference type="Gene3D" id="1.10.10.10">
    <property type="entry name" value="Winged helix-like DNA-binding domain superfamily/Winged helix DNA-binding domain"/>
    <property type="match status" value="1"/>
</dbReference>
<dbReference type="EMBL" id="JAVIZN010000002">
    <property type="protein sequence ID" value="MDR6205468.1"/>
    <property type="molecule type" value="Genomic_DNA"/>
</dbReference>
<dbReference type="SUPFAM" id="SSF100950">
    <property type="entry name" value="NagB/RpiA/CoA transferase-like"/>
    <property type="match status" value="1"/>
</dbReference>
<dbReference type="InterPro" id="IPR037171">
    <property type="entry name" value="NagB/RpiA_transferase-like"/>
</dbReference>
<dbReference type="Pfam" id="PF00455">
    <property type="entry name" value="DeoRC"/>
    <property type="match status" value="1"/>
</dbReference>
<dbReference type="Gene3D" id="3.30.750.70">
    <property type="entry name" value="4-hydroxybutyrate coenzyme like domains"/>
    <property type="match status" value="1"/>
</dbReference>
<evidence type="ECO:0000256" key="2">
    <source>
        <dbReference type="ARBA" id="ARBA00023125"/>
    </source>
</evidence>
<dbReference type="PROSITE" id="PS51000">
    <property type="entry name" value="HTH_DEOR_2"/>
    <property type="match status" value="1"/>
</dbReference>
<dbReference type="InterPro" id="IPR050313">
    <property type="entry name" value="Carb_Metab_HTH_regulators"/>
</dbReference>
<dbReference type="Proteomes" id="UP001245184">
    <property type="component" value="Unassembled WGS sequence"/>
</dbReference>
<dbReference type="InterPro" id="IPR018356">
    <property type="entry name" value="Tscrpt_reg_HTH_DeoR_CS"/>
</dbReference>
<feature type="domain" description="HTH deoR-type" evidence="4">
    <location>
        <begin position="3"/>
        <end position="58"/>
    </location>
</feature>
<evidence type="ECO:0000256" key="1">
    <source>
        <dbReference type="ARBA" id="ARBA00023015"/>
    </source>
</evidence>
<keyword evidence="1" id="KW-0805">Transcription regulation</keyword>
<keyword evidence="3" id="KW-0804">Transcription</keyword>
<keyword evidence="2" id="KW-0238">DNA-binding</keyword>
<protein>
    <submittedName>
        <fullName evidence="5">DeoR/GlpR family transcriptional regulator of sugar metabolism</fullName>
    </submittedName>
</protein>
<sequence>MDQRTRTEKIFEKVQAARLVKLSELSSEFGVSMPTIRKDIDELQKQGRVERVHGNVRLVTSEAGPRRHFVDRANILPTSPEKALIGRMAASLVKNGDSIILDCGATTTELAKNLLDRQNLRIVTNALNIAIILGAEPTNRIMLTGGEFKPETIAVSGEKASAFFQGMFVDKLFLAAGGVSKESGISYPDFIDLHVKRAMIDAAKTVYLLADSGKFGKREFAAFGAMDRIDYLVTDGGLTDDFAKWLGDNGTQIIYAADETDELAR</sequence>
<dbReference type="SMART" id="SM01134">
    <property type="entry name" value="DeoRC"/>
    <property type="match status" value="1"/>
</dbReference>
<reference evidence="5 6" key="1">
    <citation type="submission" date="2023-08" db="EMBL/GenBank/DDBJ databases">
        <title>Genome sequencing of plant associated microbes to promote plant fitness in Sorghum bicolor and Oryza sativa.</title>
        <authorList>
            <person name="Coleman-Derr D."/>
        </authorList>
    </citation>
    <scope>NUCLEOTIDE SEQUENCE [LARGE SCALE GENOMIC DNA]</scope>
    <source>
        <strain evidence="5 6">SLBN-33</strain>
    </source>
</reference>
<dbReference type="InterPro" id="IPR001034">
    <property type="entry name" value="DeoR_HTH"/>
</dbReference>
<dbReference type="InterPro" id="IPR036388">
    <property type="entry name" value="WH-like_DNA-bd_sf"/>
</dbReference>
<evidence type="ECO:0000256" key="3">
    <source>
        <dbReference type="ARBA" id="ARBA00023163"/>
    </source>
</evidence>
<proteinExistence type="predicted"/>
<evidence type="ECO:0000313" key="6">
    <source>
        <dbReference type="Proteomes" id="UP001245184"/>
    </source>
</evidence>
<dbReference type="GO" id="GO:0003677">
    <property type="term" value="F:DNA binding"/>
    <property type="evidence" value="ECO:0007669"/>
    <property type="project" value="UniProtKB-KW"/>
</dbReference>
<dbReference type="Pfam" id="PF08220">
    <property type="entry name" value="HTH_DeoR"/>
    <property type="match status" value="1"/>
</dbReference>
<evidence type="ECO:0000259" key="4">
    <source>
        <dbReference type="PROSITE" id="PS51000"/>
    </source>
</evidence>
<organism evidence="5 6">
    <name type="scientific">Paraburkholderia graminis</name>
    <dbReference type="NCBI Taxonomy" id="60548"/>
    <lineage>
        <taxon>Bacteria</taxon>
        <taxon>Pseudomonadati</taxon>
        <taxon>Pseudomonadota</taxon>
        <taxon>Betaproteobacteria</taxon>
        <taxon>Burkholderiales</taxon>
        <taxon>Burkholderiaceae</taxon>
        <taxon>Paraburkholderia</taxon>
    </lineage>
</organism>
<dbReference type="InterPro" id="IPR014036">
    <property type="entry name" value="DeoR-like_C"/>
</dbReference>
<dbReference type="PANTHER" id="PTHR30363:SF44">
    <property type="entry name" value="AGA OPERON TRANSCRIPTIONAL REPRESSOR-RELATED"/>
    <property type="match status" value="1"/>
</dbReference>
<gene>
    <name evidence="5" type="ORF">QF025_004188</name>
</gene>